<evidence type="ECO:0000256" key="10">
    <source>
        <dbReference type="ARBA" id="ARBA00023114"/>
    </source>
</evidence>
<name>A0AAP2DUQ3_9BACT</name>
<dbReference type="GO" id="GO:0046930">
    <property type="term" value="C:pore complex"/>
    <property type="evidence" value="ECO:0007669"/>
    <property type="project" value="UniProtKB-KW"/>
</dbReference>
<dbReference type="PANTHER" id="PTHR33619">
    <property type="entry name" value="POLYSACCHARIDE EXPORT PROTEIN GFCE-RELATED"/>
    <property type="match status" value="1"/>
</dbReference>
<evidence type="ECO:0000256" key="7">
    <source>
        <dbReference type="ARBA" id="ARBA00022729"/>
    </source>
</evidence>
<dbReference type="RefSeq" id="WP_254170263.1">
    <property type="nucleotide sequence ID" value="NZ_JAHESF010000081.1"/>
</dbReference>
<dbReference type="InterPro" id="IPR054765">
    <property type="entry name" value="SLBB_dom"/>
</dbReference>
<dbReference type="InterPro" id="IPR049712">
    <property type="entry name" value="Poly_export"/>
</dbReference>
<keyword evidence="8" id="KW-0625">Polysaccharide transport</keyword>
<keyword evidence="9" id="KW-0406">Ion transport</keyword>
<evidence type="ECO:0000256" key="3">
    <source>
        <dbReference type="ARBA" id="ARBA00022448"/>
    </source>
</evidence>
<evidence type="ECO:0000256" key="14">
    <source>
        <dbReference type="ARBA" id="ARBA00023288"/>
    </source>
</evidence>
<keyword evidence="5" id="KW-0762">Sugar transport</keyword>
<dbReference type="Gene3D" id="3.30.1950.10">
    <property type="entry name" value="wza like domain"/>
    <property type="match status" value="1"/>
</dbReference>
<sequence>MFNVAPGDVVQQVKNAEANYVIQKNDLLRLDVNTNLGEKIIDPNLESFKQGAGGQGQAKESETYLVDINGMVKLPMVSEIKLEGLTLKQAEEVLQKEYSKFYREPFVTLAYTNKRVIVLGAPGGQVIPLANENTRLTEVLALAKGFATEAKAHNIRVLRGDKVFIADFSTFAGYLKNDMIMTPGDIVYVEPVRRPLSESLREYGPLVSIVTSLATLVVVILQVDNNNN</sequence>
<evidence type="ECO:0000313" key="17">
    <source>
        <dbReference type="EMBL" id="MBT1701582.1"/>
    </source>
</evidence>
<comment type="subcellular location">
    <subcellularLocation>
        <location evidence="1">Cell outer membrane</location>
        <topology evidence="1">Multi-pass membrane protein</topology>
    </subcellularLocation>
</comment>
<evidence type="ECO:0000256" key="2">
    <source>
        <dbReference type="ARBA" id="ARBA00009450"/>
    </source>
</evidence>
<dbReference type="PANTHER" id="PTHR33619:SF3">
    <property type="entry name" value="POLYSACCHARIDE EXPORT PROTEIN GFCE-RELATED"/>
    <property type="match status" value="1"/>
</dbReference>
<evidence type="ECO:0000256" key="11">
    <source>
        <dbReference type="ARBA" id="ARBA00023136"/>
    </source>
</evidence>
<dbReference type="AlphaFoldDB" id="A0AAP2DUQ3"/>
<dbReference type="Pfam" id="PF02563">
    <property type="entry name" value="Poly_export"/>
    <property type="match status" value="1"/>
</dbReference>
<keyword evidence="13" id="KW-0998">Cell outer membrane</keyword>
<comment type="caution">
    <text evidence="17">The sequence shown here is derived from an EMBL/GenBank/DDBJ whole genome shotgun (WGS) entry which is preliminary data.</text>
</comment>
<keyword evidence="11" id="KW-0472">Membrane</keyword>
<reference evidence="17 18" key="1">
    <citation type="submission" date="2021-05" db="EMBL/GenBank/DDBJ databases">
        <title>A Polyphasic approach of four new species of the genus Ohtaekwangia: Ohtaekwangia histidinii sp. nov., Ohtaekwangia cretensis sp. nov., Ohtaekwangia indiensis sp. nov., Ohtaekwangia reichenbachii sp. nov. from diverse environment.</title>
        <authorList>
            <person name="Octaviana S."/>
        </authorList>
    </citation>
    <scope>NUCLEOTIDE SEQUENCE [LARGE SCALE GENOMIC DNA]</scope>
    <source>
        <strain evidence="17 18">PWU4</strain>
    </source>
</reference>
<proteinExistence type="inferred from homology"/>
<gene>
    <name evidence="17" type="ORF">KK083_32110</name>
</gene>
<evidence type="ECO:0000256" key="6">
    <source>
        <dbReference type="ARBA" id="ARBA00022692"/>
    </source>
</evidence>
<organism evidence="17 18">
    <name type="scientific">Chryseosolibacter histidini</name>
    <dbReference type="NCBI Taxonomy" id="2782349"/>
    <lineage>
        <taxon>Bacteria</taxon>
        <taxon>Pseudomonadati</taxon>
        <taxon>Bacteroidota</taxon>
        <taxon>Cytophagia</taxon>
        <taxon>Cytophagales</taxon>
        <taxon>Chryseotaleaceae</taxon>
        <taxon>Chryseosolibacter</taxon>
    </lineage>
</organism>
<dbReference type="Proteomes" id="UP001319200">
    <property type="component" value="Unassembled WGS sequence"/>
</dbReference>
<evidence type="ECO:0000313" key="18">
    <source>
        <dbReference type="Proteomes" id="UP001319200"/>
    </source>
</evidence>
<keyword evidence="14" id="KW-0449">Lipoprotein</keyword>
<dbReference type="Gene3D" id="3.10.560.10">
    <property type="entry name" value="Outer membrane lipoprotein wza domain like"/>
    <property type="match status" value="1"/>
</dbReference>
<dbReference type="Pfam" id="PF22461">
    <property type="entry name" value="SLBB_2"/>
    <property type="match status" value="1"/>
</dbReference>
<dbReference type="GO" id="GO:0015288">
    <property type="term" value="F:porin activity"/>
    <property type="evidence" value="ECO:0007669"/>
    <property type="project" value="UniProtKB-KW"/>
</dbReference>
<comment type="similarity">
    <text evidence="2">Belongs to the BexD/CtrA/VexA family.</text>
</comment>
<accession>A0AAP2DUQ3</accession>
<dbReference type="GO" id="GO:0009279">
    <property type="term" value="C:cell outer membrane"/>
    <property type="evidence" value="ECO:0007669"/>
    <property type="project" value="UniProtKB-SubCell"/>
</dbReference>
<keyword evidence="6" id="KW-0812">Transmembrane</keyword>
<evidence type="ECO:0000256" key="5">
    <source>
        <dbReference type="ARBA" id="ARBA00022597"/>
    </source>
</evidence>
<dbReference type="GO" id="GO:0015159">
    <property type="term" value="F:polysaccharide transmembrane transporter activity"/>
    <property type="evidence" value="ECO:0007669"/>
    <property type="project" value="InterPro"/>
</dbReference>
<evidence type="ECO:0000259" key="15">
    <source>
        <dbReference type="Pfam" id="PF02563"/>
    </source>
</evidence>
<keyword evidence="10" id="KW-0626">Porin</keyword>
<keyword evidence="3" id="KW-0813">Transport</keyword>
<evidence type="ECO:0000256" key="9">
    <source>
        <dbReference type="ARBA" id="ARBA00023065"/>
    </source>
</evidence>
<evidence type="ECO:0000256" key="1">
    <source>
        <dbReference type="ARBA" id="ARBA00004571"/>
    </source>
</evidence>
<evidence type="ECO:0000256" key="8">
    <source>
        <dbReference type="ARBA" id="ARBA00023047"/>
    </source>
</evidence>
<evidence type="ECO:0000256" key="4">
    <source>
        <dbReference type="ARBA" id="ARBA00022452"/>
    </source>
</evidence>
<protein>
    <submittedName>
        <fullName evidence="17">Polysaccharide biosynthesis/export family protein</fullName>
    </submittedName>
</protein>
<evidence type="ECO:0000256" key="13">
    <source>
        <dbReference type="ARBA" id="ARBA00023237"/>
    </source>
</evidence>
<feature type="domain" description="SLBB" evidence="16">
    <location>
        <begin position="125"/>
        <end position="189"/>
    </location>
</feature>
<dbReference type="EMBL" id="JAHESF010000081">
    <property type="protein sequence ID" value="MBT1701582.1"/>
    <property type="molecule type" value="Genomic_DNA"/>
</dbReference>
<dbReference type="GO" id="GO:0006811">
    <property type="term" value="P:monoatomic ion transport"/>
    <property type="evidence" value="ECO:0007669"/>
    <property type="project" value="UniProtKB-KW"/>
</dbReference>
<keyword evidence="18" id="KW-1185">Reference proteome</keyword>
<keyword evidence="7" id="KW-0732">Signal</keyword>
<evidence type="ECO:0000259" key="16">
    <source>
        <dbReference type="Pfam" id="PF22461"/>
    </source>
</evidence>
<feature type="domain" description="Polysaccharide export protein N-terminal" evidence="15">
    <location>
        <begin position="15"/>
        <end position="109"/>
    </location>
</feature>
<dbReference type="InterPro" id="IPR003715">
    <property type="entry name" value="Poly_export_N"/>
</dbReference>
<keyword evidence="4" id="KW-1134">Transmembrane beta strand</keyword>
<evidence type="ECO:0000256" key="12">
    <source>
        <dbReference type="ARBA" id="ARBA00023139"/>
    </source>
</evidence>
<keyword evidence="12" id="KW-0564">Palmitate</keyword>